<name>A0AAD7JIG8_9AGAR</name>
<comment type="caution">
    <text evidence="1">The sequence shown here is derived from an EMBL/GenBank/DDBJ whole genome shotgun (WGS) entry which is preliminary data.</text>
</comment>
<accession>A0AAD7JIG8</accession>
<protein>
    <submittedName>
        <fullName evidence="1">Uncharacterized protein</fullName>
    </submittedName>
</protein>
<proteinExistence type="predicted"/>
<feature type="non-terminal residue" evidence="1">
    <location>
        <position position="160"/>
    </location>
</feature>
<evidence type="ECO:0000313" key="1">
    <source>
        <dbReference type="EMBL" id="KAJ7765172.1"/>
    </source>
</evidence>
<dbReference type="AlphaFoldDB" id="A0AAD7JIG8"/>
<sequence length="160" mass="18558">RQNPFDFTGCLAHVELTEFEPDGEVKAIVGHLKHNPACCTSPMKRLPAVPLHSHVYEIALDQLQSGASVNAIQMKNIEMLTEKTYRGMDCYHPKTANVRYKFLPSDLRHLYRLYHRANGIDVTFKPQYNIHNWLDPQSPHYHPDIHRAIFYYAARSERGE</sequence>
<feature type="non-terminal residue" evidence="1">
    <location>
        <position position="1"/>
    </location>
</feature>
<organism evidence="1 2">
    <name type="scientific">Mycena metata</name>
    <dbReference type="NCBI Taxonomy" id="1033252"/>
    <lineage>
        <taxon>Eukaryota</taxon>
        <taxon>Fungi</taxon>
        <taxon>Dikarya</taxon>
        <taxon>Basidiomycota</taxon>
        <taxon>Agaricomycotina</taxon>
        <taxon>Agaricomycetes</taxon>
        <taxon>Agaricomycetidae</taxon>
        <taxon>Agaricales</taxon>
        <taxon>Marasmiineae</taxon>
        <taxon>Mycenaceae</taxon>
        <taxon>Mycena</taxon>
    </lineage>
</organism>
<reference evidence="1" key="1">
    <citation type="submission" date="2023-03" db="EMBL/GenBank/DDBJ databases">
        <title>Massive genome expansion in bonnet fungi (Mycena s.s.) driven by repeated elements and novel gene families across ecological guilds.</title>
        <authorList>
            <consortium name="Lawrence Berkeley National Laboratory"/>
            <person name="Harder C.B."/>
            <person name="Miyauchi S."/>
            <person name="Viragh M."/>
            <person name="Kuo A."/>
            <person name="Thoen E."/>
            <person name="Andreopoulos B."/>
            <person name="Lu D."/>
            <person name="Skrede I."/>
            <person name="Drula E."/>
            <person name="Henrissat B."/>
            <person name="Morin E."/>
            <person name="Kohler A."/>
            <person name="Barry K."/>
            <person name="LaButti K."/>
            <person name="Morin E."/>
            <person name="Salamov A."/>
            <person name="Lipzen A."/>
            <person name="Mereny Z."/>
            <person name="Hegedus B."/>
            <person name="Baldrian P."/>
            <person name="Stursova M."/>
            <person name="Weitz H."/>
            <person name="Taylor A."/>
            <person name="Grigoriev I.V."/>
            <person name="Nagy L.G."/>
            <person name="Martin F."/>
            <person name="Kauserud H."/>
        </authorList>
    </citation>
    <scope>NUCLEOTIDE SEQUENCE</scope>
    <source>
        <strain evidence="1">CBHHK182m</strain>
    </source>
</reference>
<keyword evidence="2" id="KW-1185">Reference proteome</keyword>
<dbReference type="Proteomes" id="UP001215598">
    <property type="component" value="Unassembled WGS sequence"/>
</dbReference>
<evidence type="ECO:0000313" key="2">
    <source>
        <dbReference type="Proteomes" id="UP001215598"/>
    </source>
</evidence>
<dbReference type="EMBL" id="JARKIB010000026">
    <property type="protein sequence ID" value="KAJ7765172.1"/>
    <property type="molecule type" value="Genomic_DNA"/>
</dbReference>
<gene>
    <name evidence="1" type="ORF">B0H16DRAFT_1231414</name>
</gene>